<keyword evidence="2" id="KW-1185">Reference proteome</keyword>
<evidence type="ECO:0000313" key="2">
    <source>
        <dbReference type="Proteomes" id="UP000435187"/>
    </source>
</evidence>
<reference evidence="1 2" key="1">
    <citation type="submission" date="2019-10" db="EMBL/GenBank/DDBJ databases">
        <title>Gracilibacillus salitolerans sp. nov., a moderate halophile isolated from a saline soil in northwest China.</title>
        <authorList>
            <person name="Gan L."/>
        </authorList>
    </citation>
    <scope>NUCLEOTIDE SEQUENCE [LARGE SCALE GENOMIC DNA]</scope>
    <source>
        <strain evidence="1 2">TP2-8</strain>
    </source>
</reference>
<organism evidence="1 2">
    <name type="scientific">Gracilibacillus thailandensis</name>
    <dbReference type="NCBI Taxonomy" id="563735"/>
    <lineage>
        <taxon>Bacteria</taxon>
        <taxon>Bacillati</taxon>
        <taxon>Bacillota</taxon>
        <taxon>Bacilli</taxon>
        <taxon>Bacillales</taxon>
        <taxon>Bacillaceae</taxon>
        <taxon>Gracilibacillus</taxon>
    </lineage>
</organism>
<sequence>MAQIKETDYHHGALTSVLVNNGYNLILWETHETRRSYKVSQNNEEFIIYSKYSSGPSSKRENKSLTWSYTFTNAEIDKIRGYMKDSKRSHVALISKNANNIGGELVILNEEESLKCIGDGWNGEYPYISVVKKKNCQLRVYGRGVSRDEAFIPKMSLID</sequence>
<accession>A0A6N7R070</accession>
<proteinExistence type="predicted"/>
<name>A0A6N7R070_9BACI</name>
<gene>
    <name evidence="1" type="ORF">GH885_08970</name>
</gene>
<evidence type="ECO:0000313" key="1">
    <source>
        <dbReference type="EMBL" id="MRI66481.1"/>
    </source>
</evidence>
<dbReference type="EMBL" id="WJEE01000016">
    <property type="protein sequence ID" value="MRI66481.1"/>
    <property type="molecule type" value="Genomic_DNA"/>
</dbReference>
<dbReference type="RefSeq" id="WP_153835200.1">
    <property type="nucleotide sequence ID" value="NZ_JBHUMW010000077.1"/>
</dbReference>
<dbReference type="AlphaFoldDB" id="A0A6N7R070"/>
<protein>
    <submittedName>
        <fullName evidence="1">Uncharacterized protein</fullName>
    </submittedName>
</protein>
<comment type="caution">
    <text evidence="1">The sequence shown here is derived from an EMBL/GenBank/DDBJ whole genome shotgun (WGS) entry which is preliminary data.</text>
</comment>
<dbReference type="Proteomes" id="UP000435187">
    <property type="component" value="Unassembled WGS sequence"/>
</dbReference>